<comment type="cofactor">
    <cofactor evidence="8 11">
        <name>Mg(2+)</name>
        <dbReference type="ChEBI" id="CHEBI:18420"/>
    </cofactor>
    <text evidence="8 11">Binds 1 Mg(2+) ion per subunit.</text>
</comment>
<dbReference type="GO" id="GO:0015940">
    <property type="term" value="P:pantothenate biosynthetic process"/>
    <property type="evidence" value="ECO:0007669"/>
    <property type="project" value="UniProtKB-UniRule"/>
</dbReference>
<evidence type="ECO:0000313" key="12">
    <source>
        <dbReference type="EMBL" id="OOV86238.1"/>
    </source>
</evidence>
<keyword evidence="8 11" id="KW-0460">Magnesium</keyword>
<dbReference type="NCBIfam" id="TIGR00222">
    <property type="entry name" value="panB"/>
    <property type="match status" value="1"/>
</dbReference>
<comment type="subunit">
    <text evidence="3 8">Homodecamer; pentamer of dimers.</text>
</comment>
<dbReference type="HAMAP" id="MF_00156">
    <property type="entry name" value="PanB"/>
    <property type="match status" value="1"/>
</dbReference>
<dbReference type="InterPro" id="IPR003700">
    <property type="entry name" value="Pantoate_hydroxy_MeTrfase"/>
</dbReference>
<evidence type="ECO:0000256" key="4">
    <source>
        <dbReference type="ARBA" id="ARBA00022655"/>
    </source>
</evidence>
<feature type="binding site" evidence="8 10">
    <location>
        <begin position="45"/>
        <end position="46"/>
    </location>
    <ligand>
        <name>3-methyl-2-oxobutanoate</name>
        <dbReference type="ChEBI" id="CHEBI:11851"/>
    </ligand>
</feature>
<evidence type="ECO:0000256" key="11">
    <source>
        <dbReference type="PIRSR" id="PIRSR000388-3"/>
    </source>
</evidence>
<dbReference type="Proteomes" id="UP000190064">
    <property type="component" value="Unassembled WGS sequence"/>
</dbReference>
<evidence type="ECO:0000256" key="5">
    <source>
        <dbReference type="ARBA" id="ARBA00022679"/>
    </source>
</evidence>
<comment type="caution">
    <text evidence="12">The sequence shown here is derived from an EMBL/GenBank/DDBJ whole genome shotgun (WGS) entry which is preliminary data.</text>
</comment>
<reference evidence="12" key="1">
    <citation type="submission" date="2017-02" db="EMBL/GenBank/DDBJ databases">
        <title>Draft Genome Sequence of the Salt Water Bacterium Oceanospirillum linum ATCC 11336.</title>
        <authorList>
            <person name="Trachtenberg A.M."/>
            <person name="Carney J.G."/>
            <person name="Linnane J.D."/>
            <person name="Rheaume B.A."/>
            <person name="Pitts N.L."/>
            <person name="Mykles D.L."/>
            <person name="Maclea K.S."/>
        </authorList>
    </citation>
    <scope>NUCLEOTIDE SEQUENCE [LARGE SCALE GENOMIC DNA]</scope>
    <source>
        <strain evidence="12">ATCC 11336</strain>
    </source>
</reference>
<dbReference type="GO" id="GO:0005737">
    <property type="term" value="C:cytoplasm"/>
    <property type="evidence" value="ECO:0007669"/>
    <property type="project" value="UniProtKB-SubCell"/>
</dbReference>
<feature type="binding site" evidence="8 11">
    <location>
        <position position="114"/>
    </location>
    <ligand>
        <name>Mg(2+)</name>
        <dbReference type="ChEBI" id="CHEBI:18420"/>
    </ligand>
</feature>
<dbReference type="GO" id="GO:0008168">
    <property type="term" value="F:methyltransferase activity"/>
    <property type="evidence" value="ECO:0007669"/>
    <property type="project" value="UniProtKB-KW"/>
</dbReference>
<comment type="similarity">
    <text evidence="2 8">Belongs to the PanB family.</text>
</comment>
<dbReference type="PANTHER" id="PTHR20881:SF0">
    <property type="entry name" value="3-METHYL-2-OXOBUTANOATE HYDROXYMETHYLTRANSFERASE"/>
    <property type="match status" value="1"/>
</dbReference>
<keyword evidence="5 8" id="KW-0808">Transferase</keyword>
<comment type="subcellular location">
    <subcellularLocation>
        <location evidence="8">Cytoplasm</location>
    </subcellularLocation>
</comment>
<dbReference type="UniPathway" id="UPA00028">
    <property type="reaction ID" value="UER00003"/>
</dbReference>
<keyword evidence="13" id="KW-1185">Reference proteome</keyword>
<dbReference type="SUPFAM" id="SSF51621">
    <property type="entry name" value="Phosphoenolpyruvate/pyruvate domain"/>
    <property type="match status" value="1"/>
</dbReference>
<dbReference type="GO" id="GO:0003864">
    <property type="term" value="F:3-methyl-2-oxobutanoate hydroxymethyltransferase activity"/>
    <property type="evidence" value="ECO:0007669"/>
    <property type="project" value="UniProtKB-UniRule"/>
</dbReference>
<evidence type="ECO:0000256" key="7">
    <source>
        <dbReference type="ARBA" id="ARBA00056497"/>
    </source>
</evidence>
<comment type="catalytic activity">
    <reaction evidence="8">
        <text>(6R)-5,10-methylene-5,6,7,8-tetrahydrofolate + 3-methyl-2-oxobutanoate + H2O = 2-dehydropantoate + (6S)-5,6,7,8-tetrahydrofolate</text>
        <dbReference type="Rhea" id="RHEA:11824"/>
        <dbReference type="ChEBI" id="CHEBI:11561"/>
        <dbReference type="ChEBI" id="CHEBI:11851"/>
        <dbReference type="ChEBI" id="CHEBI:15377"/>
        <dbReference type="ChEBI" id="CHEBI:15636"/>
        <dbReference type="ChEBI" id="CHEBI:57453"/>
        <dbReference type="EC" id="2.1.2.11"/>
    </reaction>
</comment>
<dbReference type="InterPro" id="IPR040442">
    <property type="entry name" value="Pyrv_kinase-like_dom_sf"/>
</dbReference>
<dbReference type="PIRSF" id="PIRSF000388">
    <property type="entry name" value="Pantoate_hydroxy_MeTrfase"/>
    <property type="match status" value="1"/>
</dbReference>
<organism evidence="12 13">
    <name type="scientific">Oceanospirillum linum</name>
    <dbReference type="NCBI Taxonomy" id="966"/>
    <lineage>
        <taxon>Bacteria</taxon>
        <taxon>Pseudomonadati</taxon>
        <taxon>Pseudomonadota</taxon>
        <taxon>Gammaproteobacteria</taxon>
        <taxon>Oceanospirillales</taxon>
        <taxon>Oceanospirillaceae</taxon>
        <taxon>Oceanospirillum</taxon>
    </lineage>
</organism>
<dbReference type="RefSeq" id="WP_078320586.1">
    <property type="nucleotide sequence ID" value="NZ_FXTS01000009.1"/>
</dbReference>
<evidence type="ECO:0000256" key="3">
    <source>
        <dbReference type="ARBA" id="ARBA00011424"/>
    </source>
</evidence>
<evidence type="ECO:0000313" key="13">
    <source>
        <dbReference type="Proteomes" id="UP000190064"/>
    </source>
</evidence>
<dbReference type="InterPro" id="IPR015813">
    <property type="entry name" value="Pyrv/PenolPyrv_kinase-like_dom"/>
</dbReference>
<accession>A0A1T1H8S4</accession>
<evidence type="ECO:0000256" key="2">
    <source>
        <dbReference type="ARBA" id="ARBA00008676"/>
    </source>
</evidence>
<dbReference type="CDD" id="cd06557">
    <property type="entry name" value="KPHMT-like"/>
    <property type="match status" value="1"/>
</dbReference>
<feature type="binding site" evidence="8 11">
    <location>
        <position position="84"/>
    </location>
    <ligand>
        <name>Mg(2+)</name>
        <dbReference type="ChEBI" id="CHEBI:18420"/>
    </ligand>
</feature>
<gene>
    <name evidence="8" type="primary">panB</name>
    <name evidence="12" type="ORF">BTA35_0214780</name>
</gene>
<name>A0A1T1H8S4_OCELI</name>
<feature type="binding site" evidence="8 11">
    <location>
        <position position="45"/>
    </location>
    <ligand>
        <name>Mg(2+)</name>
        <dbReference type="ChEBI" id="CHEBI:18420"/>
    </ligand>
</feature>
<evidence type="ECO:0000256" key="1">
    <source>
        <dbReference type="ARBA" id="ARBA00005033"/>
    </source>
</evidence>
<dbReference type="NCBIfam" id="NF001452">
    <property type="entry name" value="PRK00311.1"/>
    <property type="match status" value="1"/>
</dbReference>
<evidence type="ECO:0000256" key="9">
    <source>
        <dbReference type="PIRSR" id="PIRSR000388-1"/>
    </source>
</evidence>
<protein>
    <recommendedName>
        <fullName evidence="8">3-methyl-2-oxobutanoate hydroxymethyltransferase</fullName>
        <ecNumber evidence="8">2.1.2.11</ecNumber>
    </recommendedName>
    <alternativeName>
        <fullName evidence="8">Ketopantoate hydroxymethyltransferase</fullName>
        <shortName evidence="8">KPHMT</shortName>
    </alternativeName>
</protein>
<evidence type="ECO:0000256" key="8">
    <source>
        <dbReference type="HAMAP-Rule" id="MF_00156"/>
    </source>
</evidence>
<dbReference type="Gene3D" id="3.20.20.60">
    <property type="entry name" value="Phosphoenolpyruvate-binding domains"/>
    <property type="match status" value="1"/>
</dbReference>
<evidence type="ECO:0000256" key="6">
    <source>
        <dbReference type="ARBA" id="ARBA00022723"/>
    </source>
</evidence>
<dbReference type="GO" id="GO:0000287">
    <property type="term" value="F:magnesium ion binding"/>
    <property type="evidence" value="ECO:0007669"/>
    <property type="project" value="TreeGrafter"/>
</dbReference>
<keyword evidence="8" id="KW-0963">Cytoplasm</keyword>
<dbReference type="EC" id="2.1.2.11" evidence="8"/>
<dbReference type="PANTHER" id="PTHR20881">
    <property type="entry name" value="3-METHYL-2-OXOBUTANOATE HYDROXYMETHYLTRANSFERASE"/>
    <property type="match status" value="1"/>
</dbReference>
<dbReference type="GO" id="GO:0032259">
    <property type="term" value="P:methylation"/>
    <property type="evidence" value="ECO:0007669"/>
    <property type="project" value="UniProtKB-KW"/>
</dbReference>
<feature type="binding site" evidence="8 10">
    <location>
        <position position="112"/>
    </location>
    <ligand>
        <name>3-methyl-2-oxobutanoate</name>
        <dbReference type="ChEBI" id="CHEBI:11851"/>
    </ligand>
</feature>
<proteinExistence type="inferred from homology"/>
<feature type="active site" description="Proton acceptor" evidence="8 9">
    <location>
        <position position="181"/>
    </location>
</feature>
<keyword evidence="6 8" id="KW-0479">Metal-binding</keyword>
<keyword evidence="4 8" id="KW-0566">Pantothenate biosynthesis</keyword>
<dbReference type="Pfam" id="PF02548">
    <property type="entry name" value="Pantoate_transf"/>
    <property type="match status" value="1"/>
</dbReference>
<dbReference type="FunFam" id="3.20.20.60:FF:000003">
    <property type="entry name" value="3-methyl-2-oxobutanoate hydroxymethyltransferase"/>
    <property type="match status" value="1"/>
</dbReference>
<evidence type="ECO:0000256" key="10">
    <source>
        <dbReference type="PIRSR" id="PIRSR000388-2"/>
    </source>
</evidence>
<dbReference type="EMBL" id="MTSD02000008">
    <property type="protein sequence ID" value="OOV86238.1"/>
    <property type="molecule type" value="Genomic_DNA"/>
</dbReference>
<dbReference type="STRING" id="966.BTA35_0214780"/>
<dbReference type="AlphaFoldDB" id="A0A1T1H8S4"/>
<comment type="function">
    <text evidence="7 8">Catalyzes the reversible reaction in which hydroxymethyl group from 5,10-methylenetetrahydrofolate is transferred onto alpha-ketoisovalerate to form ketopantoate.</text>
</comment>
<comment type="pathway">
    <text evidence="1 8">Cofactor biosynthesis; (R)-pantothenate biosynthesis; (R)-pantoate from 3-methyl-2-oxobutanoate: step 1/2.</text>
</comment>
<sequence length="264" mass="27868">MKTVTISTLNKLKQAGEKFSCLTAYDATFSGQASQAGVEVLLVGDSLGMVLQGHNTTLPVSVDDIAYHTQCVTRGNQGALIMADMPFMSNASTEQLLINAGKLMQAGAHMVKIEGEAWLAEGITELTRRGVPVCAHLGLTPQMVNQFGGYKVQGKTEAAAQAIIEASQKLVAAGASIILLECVPTEVGRLVTEAVAVPVIGIGAGPHTDGQILVLQDMLGITLGHTAKFVKNFMTDASSIQQALSNYHQEVKANTFPAEEHCFS</sequence>
<feature type="binding site" evidence="8 10">
    <location>
        <position position="84"/>
    </location>
    <ligand>
        <name>3-methyl-2-oxobutanoate</name>
        <dbReference type="ChEBI" id="CHEBI:11851"/>
    </ligand>
</feature>